<dbReference type="EMBL" id="JFZB01000033">
    <property type="protein sequence ID" value="KFI24871.1"/>
    <property type="molecule type" value="Genomic_DNA"/>
</dbReference>
<dbReference type="eggNOG" id="COG1442">
    <property type="taxonomic scope" value="Bacteria"/>
</dbReference>
<dbReference type="InterPro" id="IPR002495">
    <property type="entry name" value="Glyco_trans_8"/>
</dbReference>
<keyword evidence="2" id="KW-1185">Reference proteome</keyword>
<dbReference type="Proteomes" id="UP000028824">
    <property type="component" value="Unassembled WGS sequence"/>
</dbReference>
<dbReference type="GO" id="GO:0016757">
    <property type="term" value="F:glycosyltransferase activity"/>
    <property type="evidence" value="ECO:0007669"/>
    <property type="project" value="InterPro"/>
</dbReference>
<proteinExistence type="predicted"/>
<evidence type="ECO:0000313" key="1">
    <source>
        <dbReference type="EMBL" id="KFI24871.1"/>
    </source>
</evidence>
<sequence>MHAIYLVTDDRLADVAGLQARRLAVQWGCDVHVFVERRDPAATVREFGTGEGVVYHYDQLAAELPPGLPEDKKWPRIVYMRLFAPKFLPGYDRLLYLDADILSLRAEPAVWTVDLPSGLGAVSDIATLSKAPQDLKGVSRAAWLASIGVSSGRYLNSGMLLIDPEKWAQIDFAAELPRYFAAFPDAARYDQDFLAHLFDGRWTELSPRLNYQAYVLELGLTCAVAPVFVHFCRTQKPWHGDNRGWRAATDASYTAAYRQMFLDAGLDPADYARPNPVNMVRRARYRLRLWLRGRGVVSARERRDIAAWHKRSEAFLQFMQEGLASGRFADETRRTLDAPRCEPVFDGRFVVGVECRRELQAQLKGPRHV</sequence>
<dbReference type="AlphaFoldDB" id="A0A086XS71"/>
<organism evidence="1 2">
    <name type="scientific">Paenirhodobacter enshiensis</name>
    <dbReference type="NCBI Taxonomy" id="1105367"/>
    <lineage>
        <taxon>Bacteria</taxon>
        <taxon>Pseudomonadati</taxon>
        <taxon>Pseudomonadota</taxon>
        <taxon>Alphaproteobacteria</taxon>
        <taxon>Rhodobacterales</taxon>
        <taxon>Rhodobacter group</taxon>
        <taxon>Paenirhodobacter</taxon>
    </lineage>
</organism>
<accession>A0A086XS71</accession>
<comment type="caution">
    <text evidence="1">The sequence shown here is derived from an EMBL/GenBank/DDBJ whole genome shotgun (WGS) entry which is preliminary data.</text>
</comment>
<dbReference type="STRING" id="1105367.CG50_07700"/>
<dbReference type="Pfam" id="PF01501">
    <property type="entry name" value="Glyco_transf_8"/>
    <property type="match status" value="1"/>
</dbReference>
<evidence type="ECO:0000313" key="2">
    <source>
        <dbReference type="Proteomes" id="UP000028824"/>
    </source>
</evidence>
<gene>
    <name evidence="1" type="ORF">CG50_07700</name>
</gene>
<name>A0A086XS71_9RHOB</name>
<dbReference type="InterPro" id="IPR029044">
    <property type="entry name" value="Nucleotide-diphossugar_trans"/>
</dbReference>
<reference evidence="1 2" key="1">
    <citation type="submission" date="2014-03" db="EMBL/GenBank/DDBJ databases">
        <title>Genome of Paenirhodobacter enshiensis DW2-9.</title>
        <authorList>
            <person name="Wang D."/>
            <person name="Wang G."/>
        </authorList>
    </citation>
    <scope>NUCLEOTIDE SEQUENCE [LARGE SCALE GENOMIC DNA]</scope>
    <source>
        <strain evidence="1 2">DW2-9</strain>
    </source>
</reference>
<dbReference type="OrthoDB" id="5672604at2"/>
<protein>
    <recommendedName>
        <fullName evidence="3">Glycosyl transferase</fullName>
    </recommendedName>
</protein>
<dbReference type="RefSeq" id="WP_036639240.1">
    <property type="nucleotide sequence ID" value="NZ_JFZB01000033.1"/>
</dbReference>
<dbReference type="Gene3D" id="3.90.550.10">
    <property type="entry name" value="Spore Coat Polysaccharide Biosynthesis Protein SpsA, Chain A"/>
    <property type="match status" value="1"/>
</dbReference>
<evidence type="ECO:0008006" key="3">
    <source>
        <dbReference type="Google" id="ProtNLM"/>
    </source>
</evidence>
<dbReference type="SUPFAM" id="SSF53448">
    <property type="entry name" value="Nucleotide-diphospho-sugar transferases"/>
    <property type="match status" value="1"/>
</dbReference>